<proteinExistence type="predicted"/>
<dbReference type="EMBL" id="JBHUMX010000014">
    <property type="protein sequence ID" value="MFD2628589.1"/>
    <property type="molecule type" value="Genomic_DNA"/>
</dbReference>
<feature type="compositionally biased region" description="Low complexity" evidence="1">
    <location>
        <begin position="178"/>
        <end position="243"/>
    </location>
</feature>
<dbReference type="InterPro" id="IPR008160">
    <property type="entry name" value="Collagen"/>
</dbReference>
<dbReference type="Gene3D" id="2.60.120.260">
    <property type="entry name" value="Galactose-binding domain-like"/>
    <property type="match status" value="1"/>
</dbReference>
<gene>
    <name evidence="2" type="ORF">ACFSUN_07285</name>
</gene>
<feature type="region of interest" description="Disordered" evidence="1">
    <location>
        <begin position="158"/>
        <end position="243"/>
    </location>
</feature>
<evidence type="ECO:0000313" key="3">
    <source>
        <dbReference type="Proteomes" id="UP001597451"/>
    </source>
</evidence>
<evidence type="ECO:0000256" key="1">
    <source>
        <dbReference type="SAM" id="MobiDB-lite"/>
    </source>
</evidence>
<dbReference type="Pfam" id="PF01391">
    <property type="entry name" value="Collagen"/>
    <property type="match status" value="1"/>
</dbReference>
<comment type="caution">
    <text evidence="2">The sequence shown here is derived from an EMBL/GenBank/DDBJ whole genome shotgun (WGS) entry which is preliminary data.</text>
</comment>
<sequence>MAVTNLIVNGGFESGTLSEWSSSNSYVTISSPHSGNYAAVLRNGIGAASLSQIVPITSGESYQLLVSLSRYGLLGSPRLIIRVYFLNELNLEVGTGLEVEVTSGSLPNAVNNNWQELYHVTEPAPETASQARVEISKPFGSFFSSAVLVDDVALLDFDGEGGEGSPGPTGPIGPTGPTGPTGVTGATGVTGPTGPTGVTGATGVTGPTGPTGVTGATGVTGPTGPTGVTGATGVTGPTGPTGV</sequence>
<accession>A0ABW5PYX7</accession>
<dbReference type="NCBIfam" id="NF033675">
    <property type="entry name" value="NTTRR-F1"/>
    <property type="match status" value="1"/>
</dbReference>
<dbReference type="Proteomes" id="UP001597451">
    <property type="component" value="Unassembled WGS sequence"/>
</dbReference>
<keyword evidence="3" id="KW-1185">Reference proteome</keyword>
<protein>
    <submittedName>
        <fullName evidence="2">NTTRR-F1 domain</fullName>
    </submittedName>
</protein>
<name>A0ABW5PYX7_9BACI</name>
<dbReference type="PANTHER" id="PTHR24637:SF422">
    <property type="entry name" value="COLLAGEN IV NC1 DOMAIN-CONTAINING PROTEIN"/>
    <property type="match status" value="1"/>
</dbReference>
<organism evidence="2 3">
    <name type="scientific">Oceanobacillus kapialis</name>
    <dbReference type="NCBI Taxonomy" id="481353"/>
    <lineage>
        <taxon>Bacteria</taxon>
        <taxon>Bacillati</taxon>
        <taxon>Bacillota</taxon>
        <taxon>Bacilli</taxon>
        <taxon>Bacillales</taxon>
        <taxon>Bacillaceae</taxon>
        <taxon>Oceanobacillus</taxon>
    </lineage>
</organism>
<dbReference type="RefSeq" id="WP_379561311.1">
    <property type="nucleotide sequence ID" value="NZ_JBHUMX010000014.1"/>
</dbReference>
<dbReference type="PANTHER" id="PTHR24637">
    <property type="entry name" value="COLLAGEN"/>
    <property type="match status" value="1"/>
</dbReference>
<dbReference type="SUPFAM" id="SSF49785">
    <property type="entry name" value="Galactose-binding domain-like"/>
    <property type="match status" value="1"/>
</dbReference>
<reference evidence="3" key="1">
    <citation type="journal article" date="2019" name="Int. J. Syst. Evol. Microbiol.">
        <title>The Global Catalogue of Microorganisms (GCM) 10K type strain sequencing project: providing services to taxonomists for standard genome sequencing and annotation.</title>
        <authorList>
            <consortium name="The Broad Institute Genomics Platform"/>
            <consortium name="The Broad Institute Genome Sequencing Center for Infectious Disease"/>
            <person name="Wu L."/>
            <person name="Ma J."/>
        </authorList>
    </citation>
    <scope>NUCLEOTIDE SEQUENCE [LARGE SCALE GENOMIC DNA]</scope>
    <source>
        <strain evidence="3">TISTR 1858</strain>
    </source>
</reference>
<evidence type="ECO:0000313" key="2">
    <source>
        <dbReference type="EMBL" id="MFD2628589.1"/>
    </source>
</evidence>
<dbReference type="InterPro" id="IPR008979">
    <property type="entry name" value="Galactose-bd-like_sf"/>
</dbReference>
<feature type="non-terminal residue" evidence="2">
    <location>
        <position position="243"/>
    </location>
</feature>